<dbReference type="Proteomes" id="UP000504634">
    <property type="component" value="Unplaced"/>
</dbReference>
<dbReference type="GeneID" id="115621772"/>
<feature type="region of interest" description="Disordered" evidence="1">
    <location>
        <begin position="407"/>
        <end position="431"/>
    </location>
</feature>
<gene>
    <name evidence="3" type="primary">LOC115621772</name>
</gene>
<sequence length="497" mass="57390">MSNKAHRVAVAFTDVSRKSAIYADSRFDSDVKILDNHALLLRLNNNQQTRKVGSLPARYFRHLEFDAVGYEYEPHMVSETTDLLDEMFRTKQNSSFVRFIVPRINNLNLLRRILVADVDKIMTSMRCRIKSITLEYYDVRKFDMVNMLAEGASRARSPSMRRTLQAITSRTMQSTRELFQWLVTEYSALRGRSIGDDFIDVEFVYSDCNLRLHQVHLALFQVFGCDTRTDVASLFETLASGKNLNRTLLTDCIKECFDFKRPLRALLLFEMPLNRERDCPEWMRKMLRLADSAYTNISKALDMCSDVVIAAPKQSLLSVCKTGRSASSDPVRPVSQLKSRMISQYKPVAPTIAELPPATSTYDLERWYKEIDNKVSEVRHSMDKFYMAMYENKSLQMCNQLRYAEGGQDEDNECHGDSQSVHSKASHEADARDQYNEDLANFRRLESEVEHSCFASTLKVYVAKKSYELAKAEKELKQREIDNLRLNVISCIKMETL</sequence>
<name>A0A6J2T5S9_DROLE</name>
<dbReference type="RefSeq" id="XP_030371384.1">
    <property type="nucleotide sequence ID" value="XM_030515524.1"/>
</dbReference>
<proteinExistence type="predicted"/>
<evidence type="ECO:0000256" key="1">
    <source>
        <dbReference type="SAM" id="MobiDB-lite"/>
    </source>
</evidence>
<evidence type="ECO:0000313" key="3">
    <source>
        <dbReference type="RefSeq" id="XP_030371384.1"/>
    </source>
</evidence>
<evidence type="ECO:0000313" key="2">
    <source>
        <dbReference type="Proteomes" id="UP000504634"/>
    </source>
</evidence>
<keyword evidence="2" id="KW-1185">Reference proteome</keyword>
<protein>
    <submittedName>
        <fullName evidence="3">Uncharacterized protein LOC115621772</fullName>
    </submittedName>
</protein>
<organism evidence="2 3">
    <name type="scientific">Drosophila lebanonensis</name>
    <name type="common">Fruit fly</name>
    <name type="synonym">Scaptodrosophila lebanonensis</name>
    <dbReference type="NCBI Taxonomy" id="7225"/>
    <lineage>
        <taxon>Eukaryota</taxon>
        <taxon>Metazoa</taxon>
        <taxon>Ecdysozoa</taxon>
        <taxon>Arthropoda</taxon>
        <taxon>Hexapoda</taxon>
        <taxon>Insecta</taxon>
        <taxon>Pterygota</taxon>
        <taxon>Neoptera</taxon>
        <taxon>Endopterygota</taxon>
        <taxon>Diptera</taxon>
        <taxon>Brachycera</taxon>
        <taxon>Muscomorpha</taxon>
        <taxon>Ephydroidea</taxon>
        <taxon>Drosophilidae</taxon>
        <taxon>Scaptodrosophila</taxon>
    </lineage>
</organism>
<reference evidence="3" key="1">
    <citation type="submission" date="2025-08" db="UniProtKB">
        <authorList>
            <consortium name="RefSeq"/>
        </authorList>
    </citation>
    <scope>IDENTIFICATION</scope>
    <source>
        <strain evidence="3">11010-0011.00</strain>
        <tissue evidence="3">Whole body</tissue>
    </source>
</reference>
<accession>A0A6J2T5S9</accession>
<dbReference type="OrthoDB" id="8040827at2759"/>
<dbReference type="AlphaFoldDB" id="A0A6J2T5S9"/>